<dbReference type="InterPro" id="IPR006497">
    <property type="entry name" value="Phage_lambda_VrpO_N"/>
</dbReference>
<dbReference type="InterPro" id="IPR036388">
    <property type="entry name" value="WH-like_DNA-bd_sf"/>
</dbReference>
<accession>A0A7V2WW70</accession>
<dbReference type="Gene3D" id="1.10.10.10">
    <property type="entry name" value="Winged helix-like DNA-binding domain superfamily/Winged helix DNA-binding domain"/>
    <property type="match status" value="1"/>
</dbReference>
<name>A0A7V2WW70_LEUMU</name>
<dbReference type="GO" id="GO:0006260">
    <property type="term" value="P:DNA replication"/>
    <property type="evidence" value="ECO:0007669"/>
    <property type="project" value="InterPro"/>
</dbReference>
<proteinExistence type="predicted"/>
<protein>
    <recommendedName>
        <fullName evidence="1">Bacteriophage lambda Replication protein O N-terminal domain-containing protein</fullName>
    </recommendedName>
</protein>
<evidence type="ECO:0000259" key="1">
    <source>
        <dbReference type="Pfam" id="PF04492"/>
    </source>
</evidence>
<dbReference type="AlphaFoldDB" id="A0A7V2WW70"/>
<reference evidence="2" key="1">
    <citation type="journal article" date="2020" name="mSystems">
        <title>Genome- and Community-Level Interaction Insights into Carbon Utilization and Element Cycling Functions of Hydrothermarchaeota in Hydrothermal Sediment.</title>
        <authorList>
            <person name="Zhou Z."/>
            <person name="Liu Y."/>
            <person name="Xu W."/>
            <person name="Pan J."/>
            <person name="Luo Z.H."/>
            <person name="Li M."/>
        </authorList>
    </citation>
    <scope>NUCLEOTIDE SEQUENCE [LARGE SCALE GENOMIC DNA]</scope>
    <source>
        <strain evidence="2">HyVt-493</strain>
    </source>
</reference>
<comment type="caution">
    <text evidence="2">The sequence shown here is derived from an EMBL/GenBank/DDBJ whole genome shotgun (WGS) entry which is preliminary data.</text>
</comment>
<feature type="domain" description="Bacteriophage lambda Replication protein O N-terminal" evidence="1">
    <location>
        <begin position="37"/>
        <end position="125"/>
    </location>
</feature>
<organism evidence="2">
    <name type="scientific">Leucothrix mucor</name>
    <dbReference type="NCBI Taxonomy" id="45248"/>
    <lineage>
        <taxon>Bacteria</taxon>
        <taxon>Pseudomonadati</taxon>
        <taxon>Pseudomonadota</taxon>
        <taxon>Gammaproteobacteria</taxon>
        <taxon>Thiotrichales</taxon>
        <taxon>Thiotrichaceae</taxon>
        <taxon>Leucothrix</taxon>
    </lineage>
</organism>
<dbReference type="Pfam" id="PF04492">
    <property type="entry name" value="Phage_rep_O"/>
    <property type="match status" value="1"/>
</dbReference>
<gene>
    <name evidence="2" type="ORF">ENJ51_11290</name>
</gene>
<sequence>MQAILYATAGDIAPKNSANASRCAKNKLNLLPEHIAQIGTAFIHQLSLAPLTSRDLRILTTIYNQTIGYDKREDDMNGTRLEQLTGIRSDHANESVRRLEALNIIITHQGHYGKWMAINFDFPNWGKLSSDSTTNDPRCLLSEVYQSALLDEMEEFQLHNPPEKCKKFPLVMIKEAENEEQNSVLPSPSLPLAPRPERVQSTPFRLNFPDSFPKKLRQVILHHLASFKIPEQAQRLLDYFATCLRSGKIRNPIAYFIGLKNRWLTGLLDLNENQPTSISNKEKAQQRQRIKQRIAYQQAVADVEQLKKSIKAVITKEQCNFDEALRKMKYTEVWAKAIECLEQTRKGLPT</sequence>
<evidence type="ECO:0000313" key="2">
    <source>
        <dbReference type="EMBL" id="HFC93382.1"/>
    </source>
</evidence>
<dbReference type="EMBL" id="DRMS01000424">
    <property type="protein sequence ID" value="HFC93382.1"/>
    <property type="molecule type" value="Genomic_DNA"/>
</dbReference>
<dbReference type="Proteomes" id="UP000885750">
    <property type="component" value="Unassembled WGS sequence"/>
</dbReference>